<proteinExistence type="inferred from homology"/>
<dbReference type="InterPro" id="IPR029056">
    <property type="entry name" value="Ribokinase-like"/>
</dbReference>
<dbReference type="Proteomes" id="UP000236319">
    <property type="component" value="Unassembled WGS sequence"/>
</dbReference>
<evidence type="ECO:0000256" key="3">
    <source>
        <dbReference type="ARBA" id="ARBA00022777"/>
    </source>
</evidence>
<sequence>MGDAVLENRSNSVLFVGHPLINMLARADYSVIERLGVAKGESNLVTRETFDELEKLVKVENMSPGCSSSNSAIAYSYLGGKTSYFGLMGDDDEAKVFCDSLAKYGVENMSVTIPGQRTSQVYALVTPDADRTMYVLFGASHTMKASDIDESLMDNIDYYAVNGFIFADEEQVALTYKMVDAALNRGKGVVTLFANSFCIRRNGKYLKEIAEKSAYISGNLEEYTELYEMSDREALFRMFEERTQGPKPQHKAVIITMGSEGAMVMYQGERFYVPPCNVDVVDTTGAGDFFAGSFLYGVLNGWSIKKSGQFAVAMVSDIISHMGLAISEETRATIDAIKNAA</sequence>
<comment type="caution">
    <text evidence="5">The sequence shown here is derived from an EMBL/GenBank/DDBJ whole genome shotgun (WGS) entry which is preliminary data.</text>
</comment>
<dbReference type="CDD" id="cd01168">
    <property type="entry name" value="adenosine_kinase"/>
    <property type="match status" value="1"/>
</dbReference>
<reference evidence="5 6" key="1">
    <citation type="journal article" date="2017" name="BMC Genomics">
        <title>Whole-genome assembly of Babesia ovata and comparative genomics between closely related pathogens.</title>
        <authorList>
            <person name="Yamagishi J."/>
            <person name="Asada M."/>
            <person name="Hakimi H."/>
            <person name="Tanaka T.Q."/>
            <person name="Sugimoto C."/>
            <person name="Kawazu S."/>
        </authorList>
    </citation>
    <scope>NUCLEOTIDE SEQUENCE [LARGE SCALE GENOMIC DNA]</scope>
    <source>
        <strain evidence="5 6">Miyake</strain>
    </source>
</reference>
<evidence type="ECO:0000256" key="2">
    <source>
        <dbReference type="ARBA" id="ARBA00022679"/>
    </source>
</evidence>
<dbReference type="OrthoDB" id="432447at2759"/>
<evidence type="ECO:0000259" key="4">
    <source>
        <dbReference type="Pfam" id="PF00294"/>
    </source>
</evidence>
<dbReference type="GO" id="GO:0016301">
    <property type="term" value="F:kinase activity"/>
    <property type="evidence" value="ECO:0007669"/>
    <property type="project" value="UniProtKB-KW"/>
</dbReference>
<gene>
    <name evidence="5" type="ORF">BOVATA_026380</name>
</gene>
<dbReference type="InterPro" id="IPR052700">
    <property type="entry name" value="Carb_kinase_PfkB-like"/>
</dbReference>
<evidence type="ECO:0000313" key="6">
    <source>
        <dbReference type="Proteomes" id="UP000236319"/>
    </source>
</evidence>
<evidence type="ECO:0000313" key="5">
    <source>
        <dbReference type="EMBL" id="GBE61145.1"/>
    </source>
</evidence>
<dbReference type="EMBL" id="BDSA01000002">
    <property type="protein sequence ID" value="GBE61145.1"/>
    <property type="molecule type" value="Genomic_DNA"/>
</dbReference>
<dbReference type="Gene3D" id="3.40.1190.20">
    <property type="match status" value="1"/>
</dbReference>
<dbReference type="VEuPathDB" id="PiroplasmaDB:BOVATA_026380"/>
<feature type="domain" description="Carbohydrate kinase PfkB" evidence="4">
    <location>
        <begin position="50"/>
        <end position="330"/>
    </location>
</feature>
<comment type="similarity">
    <text evidence="1">Belongs to the carbohydrate kinase PfkB family.</text>
</comment>
<accession>A0A2H6KDS8</accession>
<dbReference type="PANTHER" id="PTHR43320:SF3">
    <property type="entry name" value="CARBOHYDRATE KINASE PFKB DOMAIN-CONTAINING PROTEIN"/>
    <property type="match status" value="1"/>
</dbReference>
<keyword evidence="2" id="KW-0808">Transferase</keyword>
<organism evidence="5 6">
    <name type="scientific">Babesia ovata</name>
    <dbReference type="NCBI Taxonomy" id="189622"/>
    <lineage>
        <taxon>Eukaryota</taxon>
        <taxon>Sar</taxon>
        <taxon>Alveolata</taxon>
        <taxon>Apicomplexa</taxon>
        <taxon>Aconoidasida</taxon>
        <taxon>Piroplasmida</taxon>
        <taxon>Babesiidae</taxon>
        <taxon>Babesia</taxon>
    </lineage>
</organism>
<keyword evidence="3 5" id="KW-0418">Kinase</keyword>
<dbReference type="RefSeq" id="XP_028867388.1">
    <property type="nucleotide sequence ID" value="XM_029011555.1"/>
</dbReference>
<dbReference type="AlphaFoldDB" id="A0A2H6KDS8"/>
<evidence type="ECO:0000256" key="1">
    <source>
        <dbReference type="ARBA" id="ARBA00010688"/>
    </source>
</evidence>
<dbReference type="InterPro" id="IPR011611">
    <property type="entry name" value="PfkB_dom"/>
</dbReference>
<keyword evidence="6" id="KW-1185">Reference proteome</keyword>
<dbReference type="SUPFAM" id="SSF53613">
    <property type="entry name" value="Ribokinase-like"/>
    <property type="match status" value="1"/>
</dbReference>
<dbReference type="Pfam" id="PF00294">
    <property type="entry name" value="PfkB"/>
    <property type="match status" value="1"/>
</dbReference>
<name>A0A2H6KDS8_9APIC</name>
<dbReference type="GeneID" id="39874915"/>
<protein>
    <submittedName>
        <fullName evidence="5">Adenosine kinase</fullName>
    </submittedName>
</protein>
<dbReference type="PANTHER" id="PTHR43320">
    <property type="entry name" value="SUGAR KINASE"/>
    <property type="match status" value="1"/>
</dbReference>